<evidence type="ECO:0000313" key="1">
    <source>
        <dbReference type="EMBL" id="MZP31442.1"/>
    </source>
</evidence>
<comment type="caution">
    <text evidence="1">The sequence shown here is derived from an EMBL/GenBank/DDBJ whole genome shotgun (WGS) entry which is preliminary data.</text>
</comment>
<sequence>MKKKKYNNKIHKDNVFIDFNGTQVWRSIDQSKLHTEAGYFLRRKYQPGEYSDPIIINNILKDLYGFYYQVMKKELDKINYLSTIDFIYYQHEQWTKIFNEWRNNKESFSEEEDEFLKDNIPTIRRAMKHIIETLCLMKPSWNNGISSPKLAGYLGRAVAAAEVSFITTQLSNQTFKLFPNNTKLIVFPKNYRKPIDIILEDNCKEKIQGFYSRQKEWEHLTSSSYEDVLSRINSIVSEFPKRLDEAFIKDYGYSFTNIVCVITYLGYGMKEPIDASCFIASKSFLLTSASKKLNISEDVISQIIDVFTLKSEELEKESIDIWKQKRKNRLHRRPIVQVLKNEEPYLIWQRDTL</sequence>
<protein>
    <submittedName>
        <fullName evidence="1">Uncharacterized protein</fullName>
    </submittedName>
</protein>
<keyword evidence="2" id="KW-1185">Reference proteome</keyword>
<dbReference type="Proteomes" id="UP000463470">
    <property type="component" value="Unassembled WGS sequence"/>
</dbReference>
<dbReference type="AlphaFoldDB" id="A0A845L466"/>
<gene>
    <name evidence="1" type="ORF">GTO91_17255</name>
</gene>
<name>A0A845L466_9FIRM</name>
<accession>A0A845L466</accession>
<dbReference type="RefSeq" id="WP_161259957.1">
    <property type="nucleotide sequence ID" value="NZ_WXEY01000042.1"/>
</dbReference>
<evidence type="ECO:0000313" key="2">
    <source>
        <dbReference type="Proteomes" id="UP000463470"/>
    </source>
</evidence>
<proteinExistence type="predicted"/>
<organism evidence="1 2">
    <name type="scientific">Heliomicrobium undosum</name>
    <dbReference type="NCBI Taxonomy" id="121734"/>
    <lineage>
        <taxon>Bacteria</taxon>
        <taxon>Bacillati</taxon>
        <taxon>Bacillota</taxon>
        <taxon>Clostridia</taxon>
        <taxon>Eubacteriales</taxon>
        <taxon>Heliobacteriaceae</taxon>
        <taxon>Heliomicrobium</taxon>
    </lineage>
</organism>
<reference evidence="1 2" key="1">
    <citation type="submission" date="2020-01" db="EMBL/GenBank/DDBJ databases">
        <title>Whole-genome sequence of Heliobacterium undosum DSM 13378.</title>
        <authorList>
            <person name="Kyndt J.A."/>
            <person name="Meyer T.E."/>
        </authorList>
    </citation>
    <scope>NUCLEOTIDE SEQUENCE [LARGE SCALE GENOMIC DNA]</scope>
    <source>
        <strain evidence="1 2">DSM 13378</strain>
    </source>
</reference>
<dbReference type="EMBL" id="WXEY01000042">
    <property type="protein sequence ID" value="MZP31442.1"/>
    <property type="molecule type" value="Genomic_DNA"/>
</dbReference>
<feature type="non-terminal residue" evidence="1">
    <location>
        <position position="353"/>
    </location>
</feature>